<feature type="transmembrane region" description="Helical" evidence="6">
    <location>
        <begin position="181"/>
        <end position="203"/>
    </location>
</feature>
<feature type="transmembrane region" description="Helical" evidence="6">
    <location>
        <begin position="148"/>
        <end position="169"/>
    </location>
</feature>
<evidence type="ECO:0000256" key="1">
    <source>
        <dbReference type="ARBA" id="ARBA00004141"/>
    </source>
</evidence>
<dbReference type="Pfam" id="PF00892">
    <property type="entry name" value="EamA"/>
    <property type="match status" value="1"/>
</dbReference>
<dbReference type="Gramene" id="C.cajan_34500.t">
    <property type="protein sequence ID" value="C.cajan_34500.t"/>
    <property type="gene ID" value="C.cajan_34500"/>
</dbReference>
<proteinExistence type="inferred from homology"/>
<feature type="transmembrane region" description="Helical" evidence="6">
    <location>
        <begin position="110"/>
        <end position="128"/>
    </location>
</feature>
<gene>
    <name evidence="8" type="ORF">KK1_038489</name>
</gene>
<evidence type="ECO:0000259" key="7">
    <source>
        <dbReference type="Pfam" id="PF00892"/>
    </source>
</evidence>
<dbReference type="GO" id="GO:0022857">
    <property type="term" value="F:transmembrane transporter activity"/>
    <property type="evidence" value="ECO:0007669"/>
    <property type="project" value="InterPro"/>
</dbReference>
<dbReference type="STRING" id="3821.A0A151RC51"/>
<evidence type="ECO:0000256" key="3">
    <source>
        <dbReference type="ARBA" id="ARBA00022692"/>
    </source>
</evidence>
<feature type="transmembrane region" description="Helical" evidence="6">
    <location>
        <begin position="271"/>
        <end position="289"/>
    </location>
</feature>
<feature type="transmembrane region" description="Helical" evidence="6">
    <location>
        <begin position="12"/>
        <end position="30"/>
    </location>
</feature>
<evidence type="ECO:0000256" key="2">
    <source>
        <dbReference type="ARBA" id="ARBA00007635"/>
    </source>
</evidence>
<dbReference type="AlphaFoldDB" id="A0A151RC51"/>
<dbReference type="OMA" id="HIWVMGK"/>
<dbReference type="PROSITE" id="PS51257">
    <property type="entry name" value="PROKAR_LIPOPROTEIN"/>
    <property type="match status" value="1"/>
</dbReference>
<feature type="domain" description="EamA" evidence="7">
    <location>
        <begin position="3"/>
        <end position="120"/>
    </location>
</feature>
<dbReference type="EMBL" id="KQ483852">
    <property type="protein sequence ID" value="KYP40198.1"/>
    <property type="molecule type" value="Genomic_DNA"/>
</dbReference>
<dbReference type="SUPFAM" id="SSF103481">
    <property type="entry name" value="Multidrug resistance efflux transporter EmrE"/>
    <property type="match status" value="2"/>
</dbReference>
<feature type="transmembrane region" description="Helical" evidence="6">
    <location>
        <begin position="215"/>
        <end position="238"/>
    </location>
</feature>
<comment type="subcellular location">
    <subcellularLocation>
        <location evidence="1 6">Membrane</location>
        <topology evidence="1 6">Multi-pass membrane protein</topology>
    </subcellularLocation>
</comment>
<comment type="similarity">
    <text evidence="2 6">Belongs to the drug/metabolite transporter (DMT) superfamily. Plant drug/metabolite exporter (P-DME) (TC 2.A.7.4) family.</text>
</comment>
<keyword evidence="4 6" id="KW-1133">Transmembrane helix</keyword>
<keyword evidence="9" id="KW-1185">Reference proteome</keyword>
<protein>
    <recommendedName>
        <fullName evidence="6">WAT1-related protein</fullName>
    </recommendedName>
</protein>
<feature type="transmembrane region" description="Helical" evidence="6">
    <location>
        <begin position="245"/>
        <end position="265"/>
    </location>
</feature>
<keyword evidence="5 6" id="KW-0472">Membrane</keyword>
<dbReference type="PANTHER" id="PTHR31218">
    <property type="entry name" value="WAT1-RELATED PROTEIN"/>
    <property type="match status" value="1"/>
</dbReference>
<keyword evidence="3 6" id="KW-0812">Transmembrane</keyword>
<dbReference type="InterPro" id="IPR000620">
    <property type="entry name" value="EamA_dom"/>
</dbReference>
<dbReference type="InterPro" id="IPR030184">
    <property type="entry name" value="WAT1-related"/>
</dbReference>
<evidence type="ECO:0000256" key="4">
    <source>
        <dbReference type="ARBA" id="ARBA00022989"/>
    </source>
</evidence>
<evidence type="ECO:0000256" key="6">
    <source>
        <dbReference type="RuleBase" id="RU363077"/>
    </source>
</evidence>
<evidence type="ECO:0000256" key="5">
    <source>
        <dbReference type="ARBA" id="ARBA00023136"/>
    </source>
</evidence>
<organism evidence="8 9">
    <name type="scientific">Cajanus cajan</name>
    <name type="common">Pigeon pea</name>
    <name type="synonym">Cajanus indicus</name>
    <dbReference type="NCBI Taxonomy" id="3821"/>
    <lineage>
        <taxon>Eukaryota</taxon>
        <taxon>Viridiplantae</taxon>
        <taxon>Streptophyta</taxon>
        <taxon>Embryophyta</taxon>
        <taxon>Tracheophyta</taxon>
        <taxon>Spermatophyta</taxon>
        <taxon>Magnoliopsida</taxon>
        <taxon>eudicotyledons</taxon>
        <taxon>Gunneridae</taxon>
        <taxon>Pentapetalae</taxon>
        <taxon>rosids</taxon>
        <taxon>fabids</taxon>
        <taxon>Fabales</taxon>
        <taxon>Fabaceae</taxon>
        <taxon>Papilionoideae</taxon>
        <taxon>50 kb inversion clade</taxon>
        <taxon>NPAAA clade</taxon>
        <taxon>indigoferoid/millettioid clade</taxon>
        <taxon>Phaseoleae</taxon>
        <taxon>Cajanus</taxon>
    </lineage>
</organism>
<dbReference type="Proteomes" id="UP000075243">
    <property type="component" value="Unassembled WGS sequence"/>
</dbReference>
<dbReference type="InterPro" id="IPR037185">
    <property type="entry name" value="EmrE-like"/>
</dbReference>
<sequence>MREGMNDFVFVMYSNAFAACFLLPITFFFYRKTPLPPLTYCILAQLFINSLLSCSVQMLRYLGIGYSTPTLATAMSDLIPAFTFILAILFRMEKLNWKANSTQAKSIGTLVSITGAFIITLYRGQAIINNHPSLHLSSNKLGSSEQFHWIIGAVLLATHSFVLSLLFIVQTWIIRNYPAELVIVLTRAIIVFMISLPVSLISVKDPKALRLGFNVQLVAIICAAIFTVSLRSIVHILVMEKKGPLYVAMFKPIGIIFAVILGITFLGDSLYFGSVIGAAVVVIGFYAVIWGKSKEKAEEECEMYTSASCSTVVPLLQNKKIEE</sequence>
<accession>A0A151RC51</accession>
<name>A0A151RC51_CAJCA</name>
<reference evidence="8" key="1">
    <citation type="journal article" date="2012" name="Nat. Biotechnol.">
        <title>Draft genome sequence of pigeonpea (Cajanus cajan), an orphan legume crop of resource-poor farmers.</title>
        <authorList>
            <person name="Varshney R.K."/>
            <person name="Chen W."/>
            <person name="Li Y."/>
            <person name="Bharti A.K."/>
            <person name="Saxena R.K."/>
            <person name="Schlueter J.A."/>
            <person name="Donoghue M.T."/>
            <person name="Azam S."/>
            <person name="Fan G."/>
            <person name="Whaley A.M."/>
            <person name="Farmer A.D."/>
            <person name="Sheridan J."/>
            <person name="Iwata A."/>
            <person name="Tuteja R."/>
            <person name="Penmetsa R.V."/>
            <person name="Wu W."/>
            <person name="Upadhyaya H.D."/>
            <person name="Yang S.P."/>
            <person name="Shah T."/>
            <person name="Saxena K.B."/>
            <person name="Michael T."/>
            <person name="McCombie W.R."/>
            <person name="Yang B."/>
            <person name="Zhang G."/>
            <person name="Yang H."/>
            <person name="Wang J."/>
            <person name="Spillane C."/>
            <person name="Cook D.R."/>
            <person name="May G.D."/>
            <person name="Xu X."/>
            <person name="Jackson S.A."/>
        </authorList>
    </citation>
    <scope>NUCLEOTIDE SEQUENCE [LARGE SCALE GENOMIC DNA]</scope>
</reference>
<feature type="transmembrane region" description="Helical" evidence="6">
    <location>
        <begin position="71"/>
        <end position="90"/>
    </location>
</feature>
<dbReference type="GO" id="GO:0016020">
    <property type="term" value="C:membrane"/>
    <property type="evidence" value="ECO:0007669"/>
    <property type="project" value="UniProtKB-SubCell"/>
</dbReference>
<evidence type="ECO:0000313" key="8">
    <source>
        <dbReference type="EMBL" id="KYP40198.1"/>
    </source>
</evidence>
<evidence type="ECO:0000313" key="9">
    <source>
        <dbReference type="Proteomes" id="UP000075243"/>
    </source>
</evidence>